<evidence type="ECO:0000256" key="2">
    <source>
        <dbReference type="ARBA" id="ARBA00023186"/>
    </source>
</evidence>
<evidence type="ECO:0000256" key="3">
    <source>
        <dbReference type="ARBA" id="ARBA00023242"/>
    </source>
</evidence>
<name>A0AAD6QQA1_9ROSI</name>
<protein>
    <recommendedName>
        <fullName evidence="5">PPIase cyclophilin-type domain-containing protein</fullName>
    </recommendedName>
</protein>
<sequence>MPSIYVSGLPTKGKNSGLKKHQKLLETSFNSASKVTMLIPSFIVLLKSFLFKAVTLLALAQFLVACANAGRPHSNGSQFFITLERFDWLDKKNTIFGKITGDSIFNLLSLGEAETNKNDDWPLDPPPRITSVENPFEDIIPKVPSKSSIEPETETENKDSKKKAEKKLNLLSFGEKLKKRRISWQPLSKRPRNSSEGETTRDVQLSVKEALSSKKGTLSMKEAPGSKKEAPRRDF</sequence>
<comment type="caution">
    <text evidence="6">The sequence shown here is derived from an EMBL/GenBank/DDBJ whole genome shotgun (WGS) entry which is preliminary data.</text>
</comment>
<proteinExistence type="predicted"/>
<dbReference type="InterPro" id="IPR002130">
    <property type="entry name" value="Cyclophilin-type_PPIase_dom"/>
</dbReference>
<evidence type="ECO:0000259" key="5">
    <source>
        <dbReference type="PROSITE" id="PS50072"/>
    </source>
</evidence>
<dbReference type="EMBL" id="JAQIZT010000006">
    <property type="protein sequence ID" value="KAJ6994634.1"/>
    <property type="molecule type" value="Genomic_DNA"/>
</dbReference>
<dbReference type="PROSITE" id="PS50072">
    <property type="entry name" value="CSA_PPIASE_2"/>
    <property type="match status" value="1"/>
</dbReference>
<organism evidence="6 8">
    <name type="scientific">Populus alba x Populus x berolinensis</name>
    <dbReference type="NCBI Taxonomy" id="444605"/>
    <lineage>
        <taxon>Eukaryota</taxon>
        <taxon>Viridiplantae</taxon>
        <taxon>Streptophyta</taxon>
        <taxon>Embryophyta</taxon>
        <taxon>Tracheophyta</taxon>
        <taxon>Spermatophyta</taxon>
        <taxon>Magnoliopsida</taxon>
        <taxon>eudicotyledons</taxon>
        <taxon>Gunneridae</taxon>
        <taxon>Pentapetalae</taxon>
        <taxon>rosids</taxon>
        <taxon>fabids</taxon>
        <taxon>Malpighiales</taxon>
        <taxon>Salicaceae</taxon>
        <taxon>Saliceae</taxon>
        <taxon>Populus</taxon>
    </lineage>
</organism>
<dbReference type="InterPro" id="IPR044666">
    <property type="entry name" value="Cyclophilin_A-like"/>
</dbReference>
<evidence type="ECO:0000313" key="6">
    <source>
        <dbReference type="EMBL" id="KAJ6994634.1"/>
    </source>
</evidence>
<feature type="region of interest" description="Disordered" evidence="4">
    <location>
        <begin position="182"/>
        <end position="235"/>
    </location>
</feature>
<evidence type="ECO:0000313" key="7">
    <source>
        <dbReference type="EMBL" id="KAJ6994642.1"/>
    </source>
</evidence>
<evidence type="ECO:0000313" key="8">
    <source>
        <dbReference type="Proteomes" id="UP001164929"/>
    </source>
</evidence>
<dbReference type="GO" id="GO:0071013">
    <property type="term" value="C:catalytic step 2 spliceosome"/>
    <property type="evidence" value="ECO:0007669"/>
    <property type="project" value="TreeGrafter"/>
</dbReference>
<evidence type="ECO:0000256" key="1">
    <source>
        <dbReference type="ARBA" id="ARBA00004123"/>
    </source>
</evidence>
<dbReference type="PANTHER" id="PTHR45625:SF6">
    <property type="entry name" value="SPLICEOSOME-ASSOCIATED PROTEIN CWC27 HOMOLOG"/>
    <property type="match status" value="1"/>
</dbReference>
<evidence type="ECO:0000256" key="4">
    <source>
        <dbReference type="SAM" id="MobiDB-lite"/>
    </source>
</evidence>
<dbReference type="EMBL" id="JAQIZT010000006">
    <property type="protein sequence ID" value="KAJ6994642.1"/>
    <property type="molecule type" value="Genomic_DNA"/>
</dbReference>
<feature type="compositionally biased region" description="Basic and acidic residues" evidence="4">
    <location>
        <begin position="224"/>
        <end position="235"/>
    </location>
</feature>
<dbReference type="Gene3D" id="2.40.100.10">
    <property type="entry name" value="Cyclophilin-like"/>
    <property type="match status" value="1"/>
</dbReference>
<dbReference type="PANTHER" id="PTHR45625">
    <property type="entry name" value="PEPTIDYL-PROLYL CIS-TRANS ISOMERASE-RELATED"/>
    <property type="match status" value="1"/>
</dbReference>
<reference evidence="6" key="1">
    <citation type="journal article" date="2023" name="Mol. Ecol. Resour.">
        <title>Chromosome-level genome assembly of a triploid poplar Populus alba 'Berolinensis'.</title>
        <authorList>
            <person name="Chen S."/>
            <person name="Yu Y."/>
            <person name="Wang X."/>
            <person name="Wang S."/>
            <person name="Zhang T."/>
            <person name="Zhou Y."/>
            <person name="He R."/>
            <person name="Meng N."/>
            <person name="Wang Y."/>
            <person name="Liu W."/>
            <person name="Liu Z."/>
            <person name="Liu J."/>
            <person name="Guo Q."/>
            <person name="Huang H."/>
            <person name="Sederoff R.R."/>
            <person name="Wang G."/>
            <person name="Qu G."/>
            <person name="Chen S."/>
        </authorList>
    </citation>
    <scope>NUCLEOTIDE SEQUENCE</scope>
    <source>
        <strain evidence="6">SC-2020</strain>
    </source>
</reference>
<dbReference type="SUPFAM" id="SSF50891">
    <property type="entry name" value="Cyclophilin-like"/>
    <property type="match status" value="1"/>
</dbReference>
<accession>A0AAD6QQA1</accession>
<feature type="region of interest" description="Disordered" evidence="4">
    <location>
        <begin position="116"/>
        <end position="167"/>
    </location>
</feature>
<dbReference type="InterPro" id="IPR029000">
    <property type="entry name" value="Cyclophilin-like_dom_sf"/>
</dbReference>
<dbReference type="Pfam" id="PF00160">
    <property type="entry name" value="Pro_isomerase"/>
    <property type="match status" value="1"/>
</dbReference>
<keyword evidence="3" id="KW-0539">Nucleus</keyword>
<dbReference type="AlphaFoldDB" id="A0AAD6QQA1"/>
<keyword evidence="8" id="KW-1185">Reference proteome</keyword>
<dbReference type="Proteomes" id="UP001164929">
    <property type="component" value="Chromosome 6"/>
</dbReference>
<keyword evidence="2" id="KW-0143">Chaperone</keyword>
<dbReference type="GO" id="GO:0003755">
    <property type="term" value="F:peptidyl-prolyl cis-trans isomerase activity"/>
    <property type="evidence" value="ECO:0007669"/>
    <property type="project" value="InterPro"/>
</dbReference>
<comment type="subcellular location">
    <subcellularLocation>
        <location evidence="1">Nucleus</location>
    </subcellularLocation>
</comment>
<gene>
    <name evidence="6" type="ORF">NC653_017443</name>
    <name evidence="7" type="ORF">NC653_017449</name>
</gene>
<feature type="domain" description="PPIase cyclophilin-type" evidence="5">
    <location>
        <begin position="63"/>
        <end position="125"/>
    </location>
</feature>